<comment type="catalytic activity">
    <reaction evidence="5">
        <text>N-terminal L-alanyl-[ribosomal protein bS18] + acetyl-CoA = N-terminal N(alpha)-acetyl-L-alanyl-[ribosomal protein bS18] + CoA + H(+)</text>
        <dbReference type="Rhea" id="RHEA:43756"/>
        <dbReference type="Rhea" id="RHEA-COMP:10676"/>
        <dbReference type="Rhea" id="RHEA-COMP:10677"/>
        <dbReference type="ChEBI" id="CHEBI:15378"/>
        <dbReference type="ChEBI" id="CHEBI:57287"/>
        <dbReference type="ChEBI" id="CHEBI:57288"/>
        <dbReference type="ChEBI" id="CHEBI:64718"/>
        <dbReference type="ChEBI" id="CHEBI:83683"/>
        <dbReference type="EC" id="2.3.1.266"/>
    </reaction>
</comment>
<evidence type="ECO:0000256" key="2">
    <source>
        <dbReference type="ARBA" id="ARBA00022490"/>
    </source>
</evidence>
<name>A0A1A8TAR8_9GAMM</name>
<evidence type="ECO:0000256" key="3">
    <source>
        <dbReference type="ARBA" id="ARBA00022679"/>
    </source>
</evidence>
<dbReference type="InterPro" id="IPR006464">
    <property type="entry name" value="AcTrfase_RimI/Ard1"/>
</dbReference>
<dbReference type="GO" id="GO:0005737">
    <property type="term" value="C:cytoplasm"/>
    <property type="evidence" value="ECO:0007669"/>
    <property type="project" value="UniProtKB-SubCell"/>
</dbReference>
<evidence type="ECO:0000259" key="6">
    <source>
        <dbReference type="PROSITE" id="PS51186"/>
    </source>
</evidence>
<keyword evidence="8" id="KW-1185">Reference proteome</keyword>
<keyword evidence="2 5" id="KW-0963">Cytoplasm</keyword>
<dbReference type="InterPro" id="IPR050680">
    <property type="entry name" value="YpeA/RimI_acetyltransf"/>
</dbReference>
<dbReference type="PANTHER" id="PTHR43420:SF51">
    <property type="entry name" value="PEPTIDYL-LYSINE N-ACETYLTRANSFERASE YIAC"/>
    <property type="match status" value="1"/>
</dbReference>
<dbReference type="EMBL" id="FLOC01000007">
    <property type="protein sequence ID" value="SBS29993.1"/>
    <property type="molecule type" value="Genomic_DNA"/>
</dbReference>
<evidence type="ECO:0000256" key="1">
    <source>
        <dbReference type="ARBA" id="ARBA00005395"/>
    </source>
</evidence>
<gene>
    <name evidence="7" type="primary">mshD</name>
    <name evidence="7" type="ORF">MAQ5080_01560</name>
</gene>
<comment type="function">
    <text evidence="5">Acetylates the N-terminal alanine of ribosomal protein bS18.</text>
</comment>
<dbReference type="SUPFAM" id="SSF55729">
    <property type="entry name" value="Acyl-CoA N-acyltransferases (Nat)"/>
    <property type="match status" value="1"/>
</dbReference>
<organism evidence="7 8">
    <name type="scientific">Marinomonas aquimarina</name>
    <dbReference type="NCBI Taxonomy" id="295068"/>
    <lineage>
        <taxon>Bacteria</taxon>
        <taxon>Pseudomonadati</taxon>
        <taxon>Pseudomonadota</taxon>
        <taxon>Gammaproteobacteria</taxon>
        <taxon>Oceanospirillales</taxon>
        <taxon>Oceanospirillaceae</taxon>
        <taxon>Marinomonas</taxon>
    </lineage>
</organism>
<feature type="domain" description="N-acetyltransferase" evidence="6">
    <location>
        <begin position="5"/>
        <end position="152"/>
    </location>
</feature>
<protein>
    <recommendedName>
        <fullName evidence="5">[Ribosomal protein bS18]-alanine N-acetyltransferase</fullName>
        <ecNumber evidence="5">2.3.1.266</ecNumber>
    </recommendedName>
</protein>
<dbReference type="EC" id="2.3.1.266" evidence="5"/>
<dbReference type="Proteomes" id="UP000092627">
    <property type="component" value="Unassembled WGS sequence"/>
</dbReference>
<comment type="subcellular location">
    <subcellularLocation>
        <location evidence="5">Cytoplasm</location>
    </subcellularLocation>
</comment>
<dbReference type="AlphaFoldDB" id="A0A1A8TAR8"/>
<comment type="similarity">
    <text evidence="1 5">Belongs to the acetyltransferase family. RimI subfamily.</text>
</comment>
<dbReference type="STRING" id="295068.MAQ5080_01560"/>
<dbReference type="PROSITE" id="PS51186">
    <property type="entry name" value="GNAT"/>
    <property type="match status" value="1"/>
</dbReference>
<proteinExistence type="inferred from homology"/>
<dbReference type="InterPro" id="IPR000182">
    <property type="entry name" value="GNAT_dom"/>
</dbReference>
<evidence type="ECO:0000256" key="5">
    <source>
        <dbReference type="RuleBase" id="RU363094"/>
    </source>
</evidence>
<accession>A0A1A8TAR8</accession>
<evidence type="ECO:0000313" key="8">
    <source>
        <dbReference type="Proteomes" id="UP000092627"/>
    </source>
</evidence>
<dbReference type="Pfam" id="PF00583">
    <property type="entry name" value="Acetyltransf_1"/>
    <property type="match status" value="1"/>
</dbReference>
<evidence type="ECO:0000313" key="7">
    <source>
        <dbReference type="EMBL" id="SBS29993.1"/>
    </source>
</evidence>
<dbReference type="RefSeq" id="WP_067208433.1">
    <property type="nucleotide sequence ID" value="NZ_FLOC01000007.1"/>
</dbReference>
<dbReference type="PANTHER" id="PTHR43420">
    <property type="entry name" value="ACETYLTRANSFERASE"/>
    <property type="match status" value="1"/>
</dbReference>
<dbReference type="NCBIfam" id="TIGR01575">
    <property type="entry name" value="rimI"/>
    <property type="match status" value="1"/>
</dbReference>
<dbReference type="GO" id="GO:0008999">
    <property type="term" value="F:protein-N-terminal-alanine acetyltransferase activity"/>
    <property type="evidence" value="ECO:0007669"/>
    <property type="project" value="UniProtKB-EC"/>
</dbReference>
<keyword evidence="3 7" id="KW-0808">Transferase</keyword>
<dbReference type="InterPro" id="IPR016181">
    <property type="entry name" value="Acyl_CoA_acyltransferase"/>
</dbReference>
<reference evidence="7 8" key="1">
    <citation type="submission" date="2016-06" db="EMBL/GenBank/DDBJ databases">
        <authorList>
            <person name="Kjaerup R.B."/>
            <person name="Dalgaard T.S."/>
            <person name="Juul-Madsen H.R."/>
        </authorList>
    </citation>
    <scope>NUCLEOTIDE SEQUENCE [LARGE SCALE GENOMIC DNA]</scope>
    <source>
        <strain evidence="7 8">CECT 5080</strain>
    </source>
</reference>
<sequence length="152" mass="17307">MTPSYVLREAQAADISAIQAFEQQSNPHPWSLKLIEEALHSRQTWLLQCSESGQLVGWLTASLLFDQSELELVVTDVQRRRQGLGRRLLKHWLQWATEQGCIEGLLEVRQSNQAAITLYQQLGFEQVGLRKNYYPLAEGGSEHAVLMTCKLK</sequence>
<dbReference type="OrthoDB" id="9796919at2"/>
<evidence type="ECO:0000256" key="4">
    <source>
        <dbReference type="ARBA" id="ARBA00023315"/>
    </source>
</evidence>
<keyword evidence="4 7" id="KW-0012">Acyltransferase</keyword>
<dbReference type="Gene3D" id="3.40.630.30">
    <property type="match status" value="1"/>
</dbReference>